<feature type="compositionally biased region" description="Low complexity" evidence="4">
    <location>
        <begin position="305"/>
        <end position="316"/>
    </location>
</feature>
<dbReference type="GO" id="GO:0009738">
    <property type="term" value="P:abscisic acid-activated signaling pathway"/>
    <property type="evidence" value="ECO:0007669"/>
    <property type="project" value="InterPro"/>
</dbReference>
<name>A0AAV5MPQ7_9ROSI</name>
<sequence>MGVFTDKMEVTTKIPPARMFRALVFVPKAIQNVELIEGDGGTGSIKKIIFGEGSQVKYVKHKIETIDEKGFSFNYSLIEGDALMNNLEKISHDFKFMAAPNGGSICNISISSHYTIGDIYIKQEDVKAEREKGLGLLKAVEAYLLANRGASQTRRDQQSSINGGGRRFDATCAIRQRLKPSDFVIVRDARIPLSSAHEELQPHLSAKRHVIALNEKLSSSLMAVAEHPSSAEARQFSSAAVEQPSSAASKQSSSAAIKFKAMLQLGSSRAAQLGSSKAAKLNSTPAQQNQSSPARQRQSPKQRTSSAAAQQPSSVATKQSTSAAAKLKAVHRLGRSKAVQHHLAFLSKPTA</sequence>
<keyword evidence="2" id="KW-0611">Plant defense</keyword>
<dbReference type="InterPro" id="IPR000916">
    <property type="entry name" value="Bet_v_I/MLP"/>
</dbReference>
<evidence type="ECO:0000256" key="3">
    <source>
        <dbReference type="ARBA" id="ARBA00023265"/>
    </source>
</evidence>
<protein>
    <recommendedName>
        <fullName evidence="5">Bet v I/Major latex protein domain-containing protein</fullName>
    </recommendedName>
</protein>
<reference evidence="6 7" key="1">
    <citation type="journal article" date="2021" name="Commun. Biol.">
        <title>The genome of Shorea leprosula (Dipterocarpaceae) highlights the ecological relevance of drought in aseasonal tropical rainforests.</title>
        <authorList>
            <person name="Ng K.K.S."/>
            <person name="Kobayashi M.J."/>
            <person name="Fawcett J.A."/>
            <person name="Hatakeyama M."/>
            <person name="Paape T."/>
            <person name="Ng C.H."/>
            <person name="Ang C.C."/>
            <person name="Tnah L.H."/>
            <person name="Lee C.T."/>
            <person name="Nishiyama T."/>
            <person name="Sese J."/>
            <person name="O'Brien M.J."/>
            <person name="Copetti D."/>
            <person name="Mohd Noor M.I."/>
            <person name="Ong R.C."/>
            <person name="Putra M."/>
            <person name="Sireger I.Z."/>
            <person name="Indrioko S."/>
            <person name="Kosugi Y."/>
            <person name="Izuno A."/>
            <person name="Isagi Y."/>
            <person name="Lee S.L."/>
            <person name="Shimizu K.K."/>
        </authorList>
    </citation>
    <scope>NUCLEOTIDE SEQUENCE [LARGE SCALE GENOMIC DNA]</scope>
    <source>
        <strain evidence="6">214</strain>
    </source>
</reference>
<evidence type="ECO:0000313" key="7">
    <source>
        <dbReference type="Proteomes" id="UP001054252"/>
    </source>
</evidence>
<dbReference type="FunFam" id="3.30.530.20:FF:000007">
    <property type="entry name" value="Major pollen allergen Bet v 1-A"/>
    <property type="match status" value="1"/>
</dbReference>
<dbReference type="CDD" id="cd07816">
    <property type="entry name" value="Bet_v1-like"/>
    <property type="match status" value="1"/>
</dbReference>
<evidence type="ECO:0000256" key="1">
    <source>
        <dbReference type="ARBA" id="ARBA00009744"/>
    </source>
</evidence>
<dbReference type="Pfam" id="PF00407">
    <property type="entry name" value="Bet_v_1"/>
    <property type="match status" value="1"/>
</dbReference>
<comment type="caution">
    <text evidence="6">The sequence shown here is derived from an EMBL/GenBank/DDBJ whole genome shotgun (WGS) entry which is preliminary data.</text>
</comment>
<feature type="domain" description="Bet v I/Major latex protein" evidence="5">
    <location>
        <begin position="1"/>
        <end position="139"/>
    </location>
</feature>
<dbReference type="GO" id="GO:0006952">
    <property type="term" value="P:defense response"/>
    <property type="evidence" value="ECO:0007669"/>
    <property type="project" value="UniProtKB-KW"/>
</dbReference>
<evidence type="ECO:0000256" key="2">
    <source>
        <dbReference type="ARBA" id="ARBA00022821"/>
    </source>
</evidence>
<dbReference type="Gene3D" id="3.30.530.20">
    <property type="match status" value="1"/>
</dbReference>
<evidence type="ECO:0000259" key="5">
    <source>
        <dbReference type="SMART" id="SM01037"/>
    </source>
</evidence>
<dbReference type="EMBL" id="BPVZ01000363">
    <property type="protein sequence ID" value="GKV50397.1"/>
    <property type="molecule type" value="Genomic_DNA"/>
</dbReference>
<comment type="similarity">
    <text evidence="1">Belongs to the BetVI family.</text>
</comment>
<dbReference type="PANTHER" id="PTHR31213">
    <property type="entry name" value="OS08G0374000 PROTEIN-RELATED"/>
    <property type="match status" value="1"/>
</dbReference>
<dbReference type="GO" id="GO:0005634">
    <property type="term" value="C:nucleus"/>
    <property type="evidence" value="ECO:0007669"/>
    <property type="project" value="TreeGrafter"/>
</dbReference>
<keyword evidence="3" id="KW-0568">Pathogenesis-related protein</keyword>
<dbReference type="PANTHER" id="PTHR31213:SF55">
    <property type="entry name" value="STRESS-INDUCED PROTEIN SAM22"/>
    <property type="match status" value="1"/>
</dbReference>
<dbReference type="GO" id="GO:0010427">
    <property type="term" value="F:abscisic acid binding"/>
    <property type="evidence" value="ECO:0007669"/>
    <property type="project" value="InterPro"/>
</dbReference>
<dbReference type="GO" id="GO:0038023">
    <property type="term" value="F:signaling receptor activity"/>
    <property type="evidence" value="ECO:0007669"/>
    <property type="project" value="InterPro"/>
</dbReference>
<evidence type="ECO:0000256" key="4">
    <source>
        <dbReference type="SAM" id="MobiDB-lite"/>
    </source>
</evidence>
<proteinExistence type="inferred from homology"/>
<evidence type="ECO:0000313" key="6">
    <source>
        <dbReference type="EMBL" id="GKV50397.1"/>
    </source>
</evidence>
<dbReference type="SUPFAM" id="SSF55961">
    <property type="entry name" value="Bet v1-like"/>
    <property type="match status" value="1"/>
</dbReference>
<dbReference type="InterPro" id="IPR050279">
    <property type="entry name" value="Plant_def-hormone_signal"/>
</dbReference>
<organism evidence="6 7">
    <name type="scientific">Rubroshorea leprosula</name>
    <dbReference type="NCBI Taxonomy" id="152421"/>
    <lineage>
        <taxon>Eukaryota</taxon>
        <taxon>Viridiplantae</taxon>
        <taxon>Streptophyta</taxon>
        <taxon>Embryophyta</taxon>
        <taxon>Tracheophyta</taxon>
        <taxon>Spermatophyta</taxon>
        <taxon>Magnoliopsida</taxon>
        <taxon>eudicotyledons</taxon>
        <taxon>Gunneridae</taxon>
        <taxon>Pentapetalae</taxon>
        <taxon>rosids</taxon>
        <taxon>malvids</taxon>
        <taxon>Malvales</taxon>
        <taxon>Dipterocarpaceae</taxon>
        <taxon>Rubroshorea</taxon>
    </lineage>
</organism>
<dbReference type="InterPro" id="IPR023393">
    <property type="entry name" value="START-like_dom_sf"/>
</dbReference>
<feature type="region of interest" description="Disordered" evidence="4">
    <location>
        <begin position="274"/>
        <end position="339"/>
    </location>
</feature>
<dbReference type="InterPro" id="IPR024949">
    <property type="entry name" value="Bet_v_I_allergen"/>
</dbReference>
<dbReference type="GO" id="GO:0005737">
    <property type="term" value="C:cytoplasm"/>
    <property type="evidence" value="ECO:0007669"/>
    <property type="project" value="TreeGrafter"/>
</dbReference>
<dbReference type="PRINTS" id="PR00634">
    <property type="entry name" value="BETALLERGEN"/>
</dbReference>
<keyword evidence="7" id="KW-1185">Reference proteome</keyword>
<dbReference type="Proteomes" id="UP001054252">
    <property type="component" value="Unassembled WGS sequence"/>
</dbReference>
<accession>A0AAV5MPQ7</accession>
<feature type="compositionally biased region" description="Polar residues" evidence="4">
    <location>
        <begin position="274"/>
        <end position="304"/>
    </location>
</feature>
<dbReference type="SMART" id="SM01037">
    <property type="entry name" value="Bet_v_1"/>
    <property type="match status" value="1"/>
</dbReference>
<dbReference type="AlphaFoldDB" id="A0AAV5MPQ7"/>
<dbReference type="GO" id="GO:0004864">
    <property type="term" value="F:protein phosphatase inhibitor activity"/>
    <property type="evidence" value="ECO:0007669"/>
    <property type="project" value="InterPro"/>
</dbReference>
<feature type="compositionally biased region" description="Basic residues" evidence="4">
    <location>
        <begin position="328"/>
        <end position="339"/>
    </location>
</feature>
<gene>
    <name evidence="6" type="ORF">SLEP1_g57103</name>
</gene>